<dbReference type="InterPro" id="IPR039426">
    <property type="entry name" value="TonB-dep_rcpt-like"/>
</dbReference>
<feature type="signal peptide" evidence="9">
    <location>
        <begin position="1"/>
        <end position="20"/>
    </location>
</feature>
<keyword evidence="5 9" id="KW-0732">Signal</keyword>
<sequence length="1094" mass="120588">MKKLLFLCALLLMSVGTLVAQDRTITGKITDEKDGSAIPGVNITVKGTTRGTVTDVNGAYTLSIPSGNQTIVVSFIGYATIERPIGAESVINISLQGDTKQLNEVIVTAQGIERTKNELSYAAQKVDGDAINRTRDANFVNSLSGKVSGVQITRPNTLGGSTNVVIRGTKSLGYNNQALFVIDGVPIDNSNTNSADQRTARGGYDYGNAAADINSDDIESLTVLKGAAATALYGSRASNGVVLITTKKGSRKGLGLTVNSGINFGVVDKSTLPKYQKQYGGGYGKYYGPDPDNDPRFFNESDLNGDGVIDYIVPTSEDASYGAAFDPTLNVYQWDAFYRDSPNYGKATPWVGAKNDPTTFFQNPVSNNHNIMLDGGGDKGFYKLGYTRNDEKGILPNSRILKDFVNFSASYNISPKFTATAAVNFSDVQGKGRYGTGYDSKNIMTNFRQWWQTNVDIKEQKAAYERSRENQSWNLSNPLSGTVPIYWDNPYWVRNENYETDERLRYFGYGRLDYKVNSWLSLMGRVSLDTYNETQEERIAVGSVPSSLYDPSTSISALTIEGQPSGYSRFTRSYKEYNYDLMATINKNLSEDFNLKAVLGSNVRRTTMESVFNSTNGGLVIPRLYAISNSVNQPFLPIESFSDLQVNGFYANVTLGYKNLLFLDLAGRRDRATSLPRNNDTYYYPSVSTSFVFSELLKELTFLTGGKLRVNYAEVGNLAPTSKTTDYYSKVTSFGEVPLYSVYINKNNANLKPERTRSFEAGVEMSFLADRVGFDFTYYKQNSVDQIIAVDVSRTTGYDRKFVNAGNVQNQGIELSVFGKPVQTKDFSWTINVNFTRNRNKVLRLFEDAENLLIGSLQGGVGINARIGQPYGTITGSGFKYMNGQKIVGSNGYYLQTTDTIIGNVNPDWIGGISNTFRYKNLSLGFLVDVKKGGDVFSLDMYYGLATGLYPETVGLNDKGNPSRNPVTQGEDTGGIILGGVKEDGTRNDIRVSNTNYGVYGYRRNPAAAFIYDGSYIKLREVSVSYSFPQAIISKLGPVKGIDLSFIGRNLWIIHKNLPYADPEDQVSAGNIQGYQTGAYPNVRNFGFNVKLRF</sequence>
<dbReference type="InterPro" id="IPR023996">
    <property type="entry name" value="TonB-dep_OMP_SusC/RagA"/>
</dbReference>
<evidence type="ECO:0000313" key="11">
    <source>
        <dbReference type="EMBL" id="MDJ1501313.1"/>
    </source>
</evidence>
<keyword evidence="6 8" id="KW-0472">Membrane</keyword>
<dbReference type="EMBL" id="JASJOU010000003">
    <property type="protein sequence ID" value="MDJ1501313.1"/>
    <property type="molecule type" value="Genomic_DNA"/>
</dbReference>
<dbReference type="AlphaFoldDB" id="A0AAE3UCX9"/>
<dbReference type="InterPro" id="IPR036942">
    <property type="entry name" value="Beta-barrel_TonB_sf"/>
</dbReference>
<dbReference type="PROSITE" id="PS52016">
    <property type="entry name" value="TONB_DEPENDENT_REC_3"/>
    <property type="match status" value="1"/>
</dbReference>
<dbReference type="Pfam" id="PF07715">
    <property type="entry name" value="Plug"/>
    <property type="match status" value="1"/>
</dbReference>
<keyword evidence="2 8" id="KW-0813">Transport</keyword>
<comment type="caution">
    <text evidence="11">The sequence shown here is derived from an EMBL/GenBank/DDBJ whole genome shotgun (WGS) entry which is preliminary data.</text>
</comment>
<name>A0AAE3UCX9_9BACT</name>
<dbReference type="InterPro" id="IPR008969">
    <property type="entry name" value="CarboxyPept-like_regulatory"/>
</dbReference>
<dbReference type="RefSeq" id="WP_314510806.1">
    <property type="nucleotide sequence ID" value="NZ_JASJOU010000003.1"/>
</dbReference>
<evidence type="ECO:0000256" key="4">
    <source>
        <dbReference type="ARBA" id="ARBA00022692"/>
    </source>
</evidence>
<evidence type="ECO:0000256" key="6">
    <source>
        <dbReference type="ARBA" id="ARBA00023136"/>
    </source>
</evidence>
<comment type="similarity">
    <text evidence="8">Belongs to the TonB-dependent receptor family.</text>
</comment>
<accession>A0AAE3UCX9</accession>
<dbReference type="PANTHER" id="PTHR30069:SF29">
    <property type="entry name" value="HEMOGLOBIN AND HEMOGLOBIN-HAPTOGLOBIN-BINDING PROTEIN 1-RELATED"/>
    <property type="match status" value="1"/>
</dbReference>
<keyword evidence="4 8" id="KW-0812">Transmembrane</keyword>
<evidence type="ECO:0000259" key="10">
    <source>
        <dbReference type="Pfam" id="PF07715"/>
    </source>
</evidence>
<dbReference type="Gene3D" id="2.60.40.1120">
    <property type="entry name" value="Carboxypeptidase-like, regulatory domain"/>
    <property type="match status" value="1"/>
</dbReference>
<keyword evidence="7 8" id="KW-0998">Cell outer membrane</keyword>
<dbReference type="SUPFAM" id="SSF56935">
    <property type="entry name" value="Porins"/>
    <property type="match status" value="1"/>
</dbReference>
<gene>
    <name evidence="11" type="ORF">QNI22_11680</name>
</gene>
<dbReference type="GO" id="GO:0044718">
    <property type="term" value="P:siderophore transmembrane transport"/>
    <property type="evidence" value="ECO:0007669"/>
    <property type="project" value="TreeGrafter"/>
</dbReference>
<dbReference type="Gene3D" id="2.170.130.10">
    <property type="entry name" value="TonB-dependent receptor, plug domain"/>
    <property type="match status" value="1"/>
</dbReference>
<comment type="subcellular location">
    <subcellularLocation>
        <location evidence="1 8">Cell outer membrane</location>
        <topology evidence="1 8">Multi-pass membrane protein</topology>
    </subcellularLocation>
</comment>
<feature type="domain" description="TonB-dependent receptor plug" evidence="10">
    <location>
        <begin position="116"/>
        <end position="241"/>
    </location>
</feature>
<organism evidence="11 12">
    <name type="scientific">Xanthocytophaga agilis</name>
    <dbReference type="NCBI Taxonomy" id="3048010"/>
    <lineage>
        <taxon>Bacteria</taxon>
        <taxon>Pseudomonadati</taxon>
        <taxon>Bacteroidota</taxon>
        <taxon>Cytophagia</taxon>
        <taxon>Cytophagales</taxon>
        <taxon>Rhodocytophagaceae</taxon>
        <taxon>Xanthocytophaga</taxon>
    </lineage>
</organism>
<dbReference type="InterPro" id="IPR023997">
    <property type="entry name" value="TonB-dep_OMP_SusC/RagA_CS"/>
</dbReference>
<evidence type="ECO:0000256" key="2">
    <source>
        <dbReference type="ARBA" id="ARBA00022448"/>
    </source>
</evidence>
<dbReference type="InterPro" id="IPR037066">
    <property type="entry name" value="Plug_dom_sf"/>
</dbReference>
<dbReference type="NCBIfam" id="TIGR04057">
    <property type="entry name" value="SusC_RagA_signa"/>
    <property type="match status" value="1"/>
</dbReference>
<dbReference type="PANTHER" id="PTHR30069">
    <property type="entry name" value="TONB-DEPENDENT OUTER MEMBRANE RECEPTOR"/>
    <property type="match status" value="1"/>
</dbReference>
<evidence type="ECO:0000256" key="8">
    <source>
        <dbReference type="PROSITE-ProRule" id="PRU01360"/>
    </source>
</evidence>
<evidence type="ECO:0000256" key="3">
    <source>
        <dbReference type="ARBA" id="ARBA00022452"/>
    </source>
</evidence>
<dbReference type="Pfam" id="PF13715">
    <property type="entry name" value="CarbopepD_reg_2"/>
    <property type="match status" value="1"/>
</dbReference>
<dbReference type="GO" id="GO:0015344">
    <property type="term" value="F:siderophore uptake transmembrane transporter activity"/>
    <property type="evidence" value="ECO:0007669"/>
    <property type="project" value="TreeGrafter"/>
</dbReference>
<dbReference type="Gene3D" id="2.40.170.20">
    <property type="entry name" value="TonB-dependent receptor, beta-barrel domain"/>
    <property type="match status" value="1"/>
</dbReference>
<dbReference type="Proteomes" id="UP001232063">
    <property type="component" value="Unassembled WGS sequence"/>
</dbReference>
<evidence type="ECO:0000256" key="5">
    <source>
        <dbReference type="ARBA" id="ARBA00022729"/>
    </source>
</evidence>
<proteinExistence type="inferred from homology"/>
<dbReference type="GO" id="GO:0009279">
    <property type="term" value="C:cell outer membrane"/>
    <property type="evidence" value="ECO:0007669"/>
    <property type="project" value="UniProtKB-SubCell"/>
</dbReference>
<evidence type="ECO:0000256" key="1">
    <source>
        <dbReference type="ARBA" id="ARBA00004571"/>
    </source>
</evidence>
<dbReference type="SUPFAM" id="SSF49464">
    <property type="entry name" value="Carboxypeptidase regulatory domain-like"/>
    <property type="match status" value="1"/>
</dbReference>
<evidence type="ECO:0000256" key="9">
    <source>
        <dbReference type="SAM" id="SignalP"/>
    </source>
</evidence>
<feature type="chain" id="PRO_5042092579" evidence="9">
    <location>
        <begin position="21"/>
        <end position="1094"/>
    </location>
</feature>
<keyword evidence="12" id="KW-1185">Reference proteome</keyword>
<keyword evidence="3 8" id="KW-1134">Transmembrane beta strand</keyword>
<protein>
    <submittedName>
        <fullName evidence="11">SusC/RagA family TonB-linked outer membrane protein</fullName>
    </submittedName>
</protein>
<evidence type="ECO:0000256" key="7">
    <source>
        <dbReference type="ARBA" id="ARBA00023237"/>
    </source>
</evidence>
<dbReference type="NCBIfam" id="TIGR04056">
    <property type="entry name" value="OMP_RagA_SusC"/>
    <property type="match status" value="1"/>
</dbReference>
<reference evidence="11" key="1">
    <citation type="submission" date="2023-05" db="EMBL/GenBank/DDBJ databases">
        <authorList>
            <person name="Zhang X."/>
        </authorList>
    </citation>
    <scope>NUCLEOTIDE SEQUENCE</scope>
    <source>
        <strain evidence="11">BD1B2-1</strain>
    </source>
</reference>
<evidence type="ECO:0000313" key="12">
    <source>
        <dbReference type="Proteomes" id="UP001232063"/>
    </source>
</evidence>
<dbReference type="InterPro" id="IPR012910">
    <property type="entry name" value="Plug_dom"/>
</dbReference>